<gene>
    <name evidence="3" type="ORF">L210DRAFT_3509335</name>
</gene>
<evidence type="ECO:0000259" key="2">
    <source>
        <dbReference type="Pfam" id="PF20722"/>
    </source>
</evidence>
<accession>A0AAD4BF30</accession>
<dbReference type="AlphaFoldDB" id="A0AAD4BF30"/>
<reference evidence="3" key="2">
    <citation type="journal article" date="2020" name="Nat. Commun.">
        <title>Large-scale genome sequencing of mycorrhizal fungi provides insights into the early evolution of symbiotic traits.</title>
        <authorList>
            <person name="Miyauchi S."/>
            <person name="Kiss E."/>
            <person name="Kuo A."/>
            <person name="Drula E."/>
            <person name="Kohler A."/>
            <person name="Sanchez-Garcia M."/>
            <person name="Morin E."/>
            <person name="Andreopoulos B."/>
            <person name="Barry K.W."/>
            <person name="Bonito G."/>
            <person name="Buee M."/>
            <person name="Carver A."/>
            <person name="Chen C."/>
            <person name="Cichocki N."/>
            <person name="Clum A."/>
            <person name="Culley D."/>
            <person name="Crous P.W."/>
            <person name="Fauchery L."/>
            <person name="Girlanda M."/>
            <person name="Hayes R.D."/>
            <person name="Keri Z."/>
            <person name="LaButti K."/>
            <person name="Lipzen A."/>
            <person name="Lombard V."/>
            <person name="Magnuson J."/>
            <person name="Maillard F."/>
            <person name="Murat C."/>
            <person name="Nolan M."/>
            <person name="Ohm R.A."/>
            <person name="Pangilinan J."/>
            <person name="Pereira M.F."/>
            <person name="Perotto S."/>
            <person name="Peter M."/>
            <person name="Pfister S."/>
            <person name="Riley R."/>
            <person name="Sitrit Y."/>
            <person name="Stielow J.B."/>
            <person name="Szollosi G."/>
            <person name="Zifcakova L."/>
            <person name="Stursova M."/>
            <person name="Spatafora J.W."/>
            <person name="Tedersoo L."/>
            <person name="Vaario L.M."/>
            <person name="Yamada A."/>
            <person name="Yan M."/>
            <person name="Wang P."/>
            <person name="Xu J."/>
            <person name="Bruns T."/>
            <person name="Baldrian P."/>
            <person name="Vilgalys R."/>
            <person name="Dunand C."/>
            <person name="Henrissat B."/>
            <person name="Grigoriev I.V."/>
            <person name="Hibbett D."/>
            <person name="Nagy L.G."/>
            <person name="Martin F.M."/>
        </authorList>
    </citation>
    <scope>NUCLEOTIDE SEQUENCE</scope>
    <source>
        <strain evidence="3">BED1</strain>
    </source>
</reference>
<dbReference type="EMBL" id="WHUW01000097">
    <property type="protein sequence ID" value="KAF8425060.1"/>
    <property type="molecule type" value="Genomic_DNA"/>
</dbReference>
<evidence type="ECO:0000313" key="3">
    <source>
        <dbReference type="EMBL" id="KAF8425060.1"/>
    </source>
</evidence>
<evidence type="ECO:0000313" key="4">
    <source>
        <dbReference type="Proteomes" id="UP001194468"/>
    </source>
</evidence>
<proteinExistence type="predicted"/>
<dbReference type="Pfam" id="PF20722">
    <property type="entry name" value="DUF6830"/>
    <property type="match status" value="1"/>
</dbReference>
<evidence type="ECO:0000256" key="1">
    <source>
        <dbReference type="SAM" id="SignalP"/>
    </source>
</evidence>
<comment type="caution">
    <text evidence="3">The sequence shown here is derived from an EMBL/GenBank/DDBJ whole genome shotgun (WGS) entry which is preliminary data.</text>
</comment>
<dbReference type="Pfam" id="PF18759">
    <property type="entry name" value="Plavaka"/>
    <property type="match status" value="1"/>
</dbReference>
<feature type="domain" description="DUF6830" evidence="2">
    <location>
        <begin position="422"/>
        <end position="456"/>
    </location>
</feature>
<dbReference type="Proteomes" id="UP001194468">
    <property type="component" value="Unassembled WGS sequence"/>
</dbReference>
<feature type="chain" id="PRO_5042085122" description="DUF6830 domain-containing protein" evidence="1">
    <location>
        <begin position="27"/>
        <end position="467"/>
    </location>
</feature>
<dbReference type="InterPro" id="IPR041078">
    <property type="entry name" value="Plavaka"/>
</dbReference>
<organism evidence="3 4">
    <name type="scientific">Boletus edulis BED1</name>
    <dbReference type="NCBI Taxonomy" id="1328754"/>
    <lineage>
        <taxon>Eukaryota</taxon>
        <taxon>Fungi</taxon>
        <taxon>Dikarya</taxon>
        <taxon>Basidiomycota</taxon>
        <taxon>Agaricomycotina</taxon>
        <taxon>Agaricomycetes</taxon>
        <taxon>Agaricomycetidae</taxon>
        <taxon>Boletales</taxon>
        <taxon>Boletineae</taxon>
        <taxon>Boletaceae</taxon>
        <taxon>Boletoideae</taxon>
        <taxon>Boletus</taxon>
    </lineage>
</organism>
<keyword evidence="4" id="KW-1185">Reference proteome</keyword>
<name>A0AAD4BF30_BOLED</name>
<protein>
    <recommendedName>
        <fullName evidence="2">DUF6830 domain-containing protein</fullName>
    </recommendedName>
</protein>
<feature type="signal peptide" evidence="1">
    <location>
        <begin position="1"/>
        <end position="26"/>
    </location>
</feature>
<dbReference type="InterPro" id="IPR049233">
    <property type="entry name" value="DUF6830"/>
</dbReference>
<reference evidence="3" key="1">
    <citation type="submission" date="2019-10" db="EMBL/GenBank/DDBJ databases">
        <authorList>
            <consortium name="DOE Joint Genome Institute"/>
            <person name="Kuo A."/>
            <person name="Miyauchi S."/>
            <person name="Kiss E."/>
            <person name="Drula E."/>
            <person name="Kohler A."/>
            <person name="Sanchez-Garcia M."/>
            <person name="Andreopoulos B."/>
            <person name="Barry K.W."/>
            <person name="Bonito G."/>
            <person name="Buee M."/>
            <person name="Carver A."/>
            <person name="Chen C."/>
            <person name="Cichocki N."/>
            <person name="Clum A."/>
            <person name="Culley D."/>
            <person name="Crous P.W."/>
            <person name="Fauchery L."/>
            <person name="Girlanda M."/>
            <person name="Hayes R."/>
            <person name="Keri Z."/>
            <person name="LaButti K."/>
            <person name="Lipzen A."/>
            <person name="Lombard V."/>
            <person name="Magnuson J."/>
            <person name="Maillard F."/>
            <person name="Morin E."/>
            <person name="Murat C."/>
            <person name="Nolan M."/>
            <person name="Ohm R."/>
            <person name="Pangilinan J."/>
            <person name="Pereira M."/>
            <person name="Perotto S."/>
            <person name="Peter M."/>
            <person name="Riley R."/>
            <person name="Sitrit Y."/>
            <person name="Stielow B."/>
            <person name="Szollosi G."/>
            <person name="Zifcakova L."/>
            <person name="Stursova M."/>
            <person name="Spatafora J.W."/>
            <person name="Tedersoo L."/>
            <person name="Vaario L.-M."/>
            <person name="Yamada A."/>
            <person name="Yan M."/>
            <person name="Wang P."/>
            <person name="Xu J."/>
            <person name="Bruns T."/>
            <person name="Baldrian P."/>
            <person name="Vilgalys R."/>
            <person name="Henrissat B."/>
            <person name="Grigoriev I.V."/>
            <person name="Hibbett D."/>
            <person name="Nagy L.G."/>
            <person name="Martin F.M."/>
        </authorList>
    </citation>
    <scope>NUCLEOTIDE SEQUENCE</scope>
    <source>
        <strain evidence="3">BED1</strain>
    </source>
</reference>
<sequence length="467" mass="51979">MKTCNKASLHAFLLLVLMPIPQFVHPTTQICSVESVLEAQLFHQCLDIVLEPLKIVACIGKMMLDPAGNLHYYFTSLVSYIVDMPEVAMLACVWGQTSSVTLVKYDQLGNLNTCQTRTGTLTMTQLQSLETDPAAVERYFTECECYCLSGVLGAGELDFYFSVLPPVTSLCHFSHGVTKLKQVTGQTQIAATLVEFHQHKQAILDHGLCHRPQTNAPLEHFNIPKLEMIHNVVPSISNVGSILQWTADTTEHAHIEVVKNPTAMTNNMNYNAQICCTLDCDKKCQLFNIAISLSQQYKHMENGGDADQELDVDADDEINNGMDNDNNLAGELWSESPHHQTTNLFTVAQRLLEASPGTIPRPLRLSISTASPQSAMSLSMMLHRSSIFPTCEKHLGITSTVKRLPQDVPLPFNELRIWYKYTPDQTWKYGHYSGALLNVDEAHTWPSSGLAGHSIVLVRMIMCPTPH</sequence>
<keyword evidence="1" id="KW-0732">Signal</keyword>